<organism evidence="1 2">
    <name type="scientific">Ponticaulis profundi</name>
    <dbReference type="NCBI Taxonomy" id="2665222"/>
    <lineage>
        <taxon>Bacteria</taxon>
        <taxon>Pseudomonadati</taxon>
        <taxon>Pseudomonadota</taxon>
        <taxon>Alphaproteobacteria</taxon>
        <taxon>Hyphomonadales</taxon>
        <taxon>Hyphomonadaceae</taxon>
        <taxon>Ponticaulis</taxon>
    </lineage>
</organism>
<sequence>MESTPAGQGPQLTGNVLFYKKPEPLSFEAHGKLGVKRIDDAFSFLRSAHAVPVTVSEFGQCAGSYPIIFVGADKTPVAAMGIRQNQNLYIQPNGLPEPETYIPAFARRYPFVFASDEQNDRLLLCVDREAPMVSDSPEIAFFDGNQPSKFTQDAIEFCKEFERQRRATQEFIKLISQYDLFEEKTVAFTPRDQNGNEGPQQKIADYFAISEEKLNALPADKFVELRDNGALGAIYAHFVSLLNWPGVIQRGMRMNAPQPQGNA</sequence>
<evidence type="ECO:0000313" key="1">
    <source>
        <dbReference type="EMBL" id="MFC6196717.1"/>
    </source>
</evidence>
<reference evidence="2" key="1">
    <citation type="journal article" date="2019" name="Int. J. Syst. Evol. Microbiol.">
        <title>The Global Catalogue of Microorganisms (GCM) 10K type strain sequencing project: providing services to taxonomists for standard genome sequencing and annotation.</title>
        <authorList>
            <consortium name="The Broad Institute Genomics Platform"/>
            <consortium name="The Broad Institute Genome Sequencing Center for Infectious Disease"/>
            <person name="Wu L."/>
            <person name="Ma J."/>
        </authorList>
    </citation>
    <scope>NUCLEOTIDE SEQUENCE [LARGE SCALE GENOMIC DNA]</scope>
    <source>
        <strain evidence="2">CGMCC-1.15741</strain>
    </source>
</reference>
<accession>A0ABW1S680</accession>
<dbReference type="EMBL" id="JBHSSW010000002">
    <property type="protein sequence ID" value="MFC6196717.1"/>
    <property type="molecule type" value="Genomic_DNA"/>
</dbReference>
<dbReference type="RefSeq" id="WP_377374504.1">
    <property type="nucleotide sequence ID" value="NZ_JBHSSW010000002.1"/>
</dbReference>
<keyword evidence="2" id="KW-1185">Reference proteome</keyword>
<dbReference type="Pfam" id="PF07277">
    <property type="entry name" value="SapC"/>
    <property type="match status" value="1"/>
</dbReference>
<evidence type="ECO:0000313" key="2">
    <source>
        <dbReference type="Proteomes" id="UP001596303"/>
    </source>
</evidence>
<proteinExistence type="predicted"/>
<protein>
    <submittedName>
        <fullName evidence="1">SapC family protein</fullName>
    </submittedName>
</protein>
<comment type="caution">
    <text evidence="1">The sequence shown here is derived from an EMBL/GenBank/DDBJ whole genome shotgun (WGS) entry which is preliminary data.</text>
</comment>
<dbReference type="Proteomes" id="UP001596303">
    <property type="component" value="Unassembled WGS sequence"/>
</dbReference>
<name>A0ABW1S680_9PROT</name>
<dbReference type="InterPro" id="IPR010836">
    <property type="entry name" value="SapC"/>
</dbReference>
<gene>
    <name evidence="1" type="ORF">ACFQDM_01430</name>
</gene>